<dbReference type="GO" id="GO:0051301">
    <property type="term" value="P:cell division"/>
    <property type="evidence" value="ECO:0007669"/>
    <property type="project" value="UniProtKB-KW"/>
</dbReference>
<comment type="subcellular location">
    <subcellularLocation>
        <location evidence="3 19">Cytoplasm</location>
    </subcellularLocation>
</comment>
<evidence type="ECO:0000256" key="5">
    <source>
        <dbReference type="ARBA" id="ARBA00012518"/>
    </source>
</evidence>
<evidence type="ECO:0000256" key="6">
    <source>
        <dbReference type="ARBA" id="ARBA00015188"/>
    </source>
</evidence>
<dbReference type="UniPathway" id="UPA00219"/>
<evidence type="ECO:0000256" key="17">
    <source>
        <dbReference type="ARBA" id="ARBA00031026"/>
    </source>
</evidence>
<evidence type="ECO:0000256" key="19">
    <source>
        <dbReference type="HAMAP-Rule" id="MF_00037"/>
    </source>
</evidence>
<dbReference type="InterPro" id="IPR016167">
    <property type="entry name" value="FAD-bd_PCMH_sub1"/>
</dbReference>
<dbReference type="EC" id="1.3.1.98" evidence="5 19"/>
<dbReference type="HAMAP" id="MF_00037">
    <property type="entry name" value="MurB"/>
    <property type="match status" value="1"/>
</dbReference>
<dbReference type="PANTHER" id="PTHR21071:SF4">
    <property type="entry name" value="UDP-N-ACETYLENOLPYRUVOYLGLUCOSAMINE REDUCTASE"/>
    <property type="match status" value="1"/>
</dbReference>
<proteinExistence type="inferred from homology"/>
<dbReference type="SUPFAM" id="SSF56176">
    <property type="entry name" value="FAD-binding/transporter-associated domain-like"/>
    <property type="match status" value="1"/>
</dbReference>
<comment type="similarity">
    <text evidence="19">Belongs to the MurB family.</text>
</comment>
<evidence type="ECO:0000256" key="7">
    <source>
        <dbReference type="ARBA" id="ARBA00022490"/>
    </source>
</evidence>
<keyword evidence="14 19" id="KW-0560">Oxidoreductase</keyword>
<protein>
    <recommendedName>
        <fullName evidence="6 19">UDP-N-acetylenolpyruvoylglucosamine reductase</fullName>
        <ecNumber evidence="5 19">1.3.1.98</ecNumber>
    </recommendedName>
    <alternativeName>
        <fullName evidence="17 19">UDP-N-acetylmuramate dehydrogenase</fullName>
    </alternativeName>
</protein>
<evidence type="ECO:0000256" key="15">
    <source>
        <dbReference type="ARBA" id="ARBA00023306"/>
    </source>
</evidence>
<feature type="region of interest" description="Disordered" evidence="20">
    <location>
        <begin position="229"/>
        <end position="253"/>
    </location>
</feature>
<dbReference type="STRING" id="1121393.SAMN02745216_00524"/>
<comment type="cofactor">
    <cofactor evidence="1 19">
        <name>FAD</name>
        <dbReference type="ChEBI" id="CHEBI:57692"/>
    </cofactor>
</comment>
<reference evidence="23" key="1">
    <citation type="submission" date="2016-11" db="EMBL/GenBank/DDBJ databases">
        <authorList>
            <person name="Varghese N."/>
            <person name="Submissions S."/>
        </authorList>
    </citation>
    <scope>NUCLEOTIDE SEQUENCE [LARGE SCALE GENOMIC DNA]</scope>
    <source>
        <strain evidence="23">DSM 16219</strain>
    </source>
</reference>
<evidence type="ECO:0000313" key="23">
    <source>
        <dbReference type="Proteomes" id="UP000183994"/>
    </source>
</evidence>
<dbReference type="GO" id="GO:0071555">
    <property type="term" value="P:cell wall organization"/>
    <property type="evidence" value="ECO:0007669"/>
    <property type="project" value="UniProtKB-KW"/>
</dbReference>
<evidence type="ECO:0000256" key="8">
    <source>
        <dbReference type="ARBA" id="ARBA00022618"/>
    </source>
</evidence>
<dbReference type="EMBL" id="FQZU01000002">
    <property type="protein sequence ID" value="SHI79259.1"/>
    <property type="molecule type" value="Genomic_DNA"/>
</dbReference>
<evidence type="ECO:0000256" key="9">
    <source>
        <dbReference type="ARBA" id="ARBA00022630"/>
    </source>
</evidence>
<keyword evidence="23" id="KW-1185">Reference proteome</keyword>
<evidence type="ECO:0000256" key="12">
    <source>
        <dbReference type="ARBA" id="ARBA00022960"/>
    </source>
</evidence>
<dbReference type="GO" id="GO:0071949">
    <property type="term" value="F:FAD binding"/>
    <property type="evidence" value="ECO:0007669"/>
    <property type="project" value="InterPro"/>
</dbReference>
<keyword evidence="7 19" id="KW-0963">Cytoplasm</keyword>
<evidence type="ECO:0000256" key="3">
    <source>
        <dbReference type="ARBA" id="ARBA00004496"/>
    </source>
</evidence>
<evidence type="ECO:0000259" key="21">
    <source>
        <dbReference type="PROSITE" id="PS51387"/>
    </source>
</evidence>
<evidence type="ECO:0000256" key="13">
    <source>
        <dbReference type="ARBA" id="ARBA00022984"/>
    </source>
</evidence>
<evidence type="ECO:0000256" key="10">
    <source>
        <dbReference type="ARBA" id="ARBA00022827"/>
    </source>
</evidence>
<dbReference type="Gene3D" id="3.30.43.10">
    <property type="entry name" value="Uridine Diphospho-n-acetylenolpyruvylglucosamine Reductase, domain 2"/>
    <property type="match status" value="1"/>
</dbReference>
<dbReference type="InterPro" id="IPR036635">
    <property type="entry name" value="MurB_C_sf"/>
</dbReference>
<dbReference type="PROSITE" id="PS51387">
    <property type="entry name" value="FAD_PCMH"/>
    <property type="match status" value="1"/>
</dbReference>
<evidence type="ECO:0000256" key="14">
    <source>
        <dbReference type="ARBA" id="ARBA00023002"/>
    </source>
</evidence>
<dbReference type="InterPro" id="IPR003170">
    <property type="entry name" value="MurB"/>
</dbReference>
<dbReference type="Gene3D" id="3.90.78.10">
    <property type="entry name" value="UDP-N-acetylenolpyruvoylglucosamine reductase, C-terminal domain"/>
    <property type="match status" value="1"/>
</dbReference>
<dbReference type="InterPro" id="IPR016166">
    <property type="entry name" value="FAD-bd_PCMH"/>
</dbReference>
<keyword evidence="11 19" id="KW-0521">NADP</keyword>
<keyword evidence="10 19" id="KW-0274">FAD</keyword>
<comment type="pathway">
    <text evidence="4 19">Cell wall biogenesis; peptidoglycan biosynthesis.</text>
</comment>
<feature type="active site" description="Proton donor" evidence="19">
    <location>
        <position position="245"/>
    </location>
</feature>
<feature type="active site" evidence="19">
    <location>
        <position position="190"/>
    </location>
</feature>
<evidence type="ECO:0000256" key="1">
    <source>
        <dbReference type="ARBA" id="ARBA00001974"/>
    </source>
</evidence>
<dbReference type="Proteomes" id="UP000183994">
    <property type="component" value="Unassembled WGS sequence"/>
</dbReference>
<evidence type="ECO:0000256" key="18">
    <source>
        <dbReference type="ARBA" id="ARBA00048914"/>
    </source>
</evidence>
<dbReference type="PANTHER" id="PTHR21071">
    <property type="entry name" value="UDP-N-ACETYLENOLPYRUVOYLGLUCOSAMINE REDUCTASE"/>
    <property type="match status" value="1"/>
</dbReference>
<accession>A0A1M6E1J5</accession>
<feature type="domain" description="FAD-binding PCMH-type" evidence="21">
    <location>
        <begin position="42"/>
        <end position="216"/>
    </location>
</feature>
<dbReference type="InterPro" id="IPR006094">
    <property type="entry name" value="Oxid_FAD_bind_N"/>
</dbReference>
<evidence type="ECO:0000256" key="16">
    <source>
        <dbReference type="ARBA" id="ARBA00023316"/>
    </source>
</evidence>
<dbReference type="GO" id="GO:0008360">
    <property type="term" value="P:regulation of cell shape"/>
    <property type="evidence" value="ECO:0007669"/>
    <property type="project" value="UniProtKB-KW"/>
</dbReference>
<dbReference type="SUPFAM" id="SSF56194">
    <property type="entry name" value="Uridine diphospho-N-Acetylenolpyruvylglucosamine reductase, MurB, C-terminal domain"/>
    <property type="match status" value="1"/>
</dbReference>
<dbReference type="GO" id="GO:0005829">
    <property type="term" value="C:cytosol"/>
    <property type="evidence" value="ECO:0007669"/>
    <property type="project" value="TreeGrafter"/>
</dbReference>
<keyword evidence="16 19" id="KW-0961">Cell wall biogenesis/degradation</keyword>
<dbReference type="NCBIfam" id="NF010480">
    <property type="entry name" value="PRK13905.1"/>
    <property type="match status" value="1"/>
</dbReference>
<name>A0A1M6E1J5_9BACT</name>
<comment type="catalytic activity">
    <reaction evidence="18 19">
        <text>UDP-N-acetyl-alpha-D-muramate + NADP(+) = UDP-N-acetyl-3-O-(1-carboxyvinyl)-alpha-D-glucosamine + NADPH + H(+)</text>
        <dbReference type="Rhea" id="RHEA:12248"/>
        <dbReference type="ChEBI" id="CHEBI:15378"/>
        <dbReference type="ChEBI" id="CHEBI:57783"/>
        <dbReference type="ChEBI" id="CHEBI:58349"/>
        <dbReference type="ChEBI" id="CHEBI:68483"/>
        <dbReference type="ChEBI" id="CHEBI:70757"/>
        <dbReference type="EC" id="1.3.1.98"/>
    </reaction>
</comment>
<gene>
    <name evidence="19" type="primary">murB</name>
    <name evidence="22" type="ORF">SAMN02745216_00524</name>
</gene>
<feature type="active site" evidence="19">
    <location>
        <position position="316"/>
    </location>
</feature>
<keyword evidence="8 19" id="KW-0132">Cell division</keyword>
<keyword evidence="12 19" id="KW-0133">Cell shape</keyword>
<evidence type="ECO:0000256" key="11">
    <source>
        <dbReference type="ARBA" id="ARBA00022857"/>
    </source>
</evidence>
<dbReference type="AlphaFoldDB" id="A0A1M6E1J5"/>
<dbReference type="Pfam" id="PF01565">
    <property type="entry name" value="FAD_binding_4"/>
    <property type="match status" value="1"/>
</dbReference>
<dbReference type="Pfam" id="PF02873">
    <property type="entry name" value="MurB_C"/>
    <property type="match status" value="1"/>
</dbReference>
<dbReference type="InterPro" id="IPR036318">
    <property type="entry name" value="FAD-bd_PCMH-like_sf"/>
</dbReference>
<sequence>MSRVKTGLVKSLSAEDRDWLSQRFGRSVFFDEPLGKHTSFGVGGPASALVKALTVKGLSDLVRWTGEKNLPYFVLGKGTNLLVRDKGISGVVIRLSGDFNLMEEEAANDGVLIRAGAGVMLAKLCFYAVKNGLEGLNFGVGIPGTVGGAILMNAGTHEGCVADSIREVRVMDNLGTEQRLAAGKIAWGYRTMDHGLESKPGRPVILTGGSFLTRPADPEVLQKQAKEHLERRKATQPQGVRSAGSFFKNPPDGPSAGALIDEAGLKGKTIGGAMVSTVHANWIVNTGKATASEILALMELVQEEVLNKHGVSLEPEVKIVGA</sequence>
<keyword evidence="9 19" id="KW-0285">Flavoprotein</keyword>
<evidence type="ECO:0000256" key="20">
    <source>
        <dbReference type="SAM" id="MobiDB-lite"/>
    </source>
</evidence>
<dbReference type="InterPro" id="IPR011601">
    <property type="entry name" value="MurB_C"/>
</dbReference>
<evidence type="ECO:0000256" key="2">
    <source>
        <dbReference type="ARBA" id="ARBA00003921"/>
    </source>
</evidence>
<comment type="function">
    <text evidence="2 19">Cell wall formation.</text>
</comment>
<keyword evidence="15 19" id="KW-0131">Cell cycle</keyword>
<dbReference type="Gene3D" id="3.30.465.10">
    <property type="match status" value="1"/>
</dbReference>
<evidence type="ECO:0000313" key="22">
    <source>
        <dbReference type="EMBL" id="SHI79259.1"/>
    </source>
</evidence>
<dbReference type="GO" id="GO:0008762">
    <property type="term" value="F:UDP-N-acetylmuramate dehydrogenase activity"/>
    <property type="evidence" value="ECO:0007669"/>
    <property type="project" value="UniProtKB-UniRule"/>
</dbReference>
<dbReference type="NCBIfam" id="TIGR00179">
    <property type="entry name" value="murB"/>
    <property type="match status" value="1"/>
</dbReference>
<dbReference type="InterPro" id="IPR016169">
    <property type="entry name" value="FAD-bd_PCMH_sub2"/>
</dbReference>
<keyword evidence="13 19" id="KW-0573">Peptidoglycan synthesis</keyword>
<dbReference type="GO" id="GO:0009252">
    <property type="term" value="P:peptidoglycan biosynthetic process"/>
    <property type="evidence" value="ECO:0007669"/>
    <property type="project" value="UniProtKB-UniRule"/>
</dbReference>
<organism evidence="22 23">
    <name type="scientific">Desulfatibacillum alkenivorans DSM 16219</name>
    <dbReference type="NCBI Taxonomy" id="1121393"/>
    <lineage>
        <taxon>Bacteria</taxon>
        <taxon>Pseudomonadati</taxon>
        <taxon>Thermodesulfobacteriota</taxon>
        <taxon>Desulfobacteria</taxon>
        <taxon>Desulfobacterales</taxon>
        <taxon>Desulfatibacillaceae</taxon>
        <taxon>Desulfatibacillum</taxon>
    </lineage>
</organism>
<evidence type="ECO:0000256" key="4">
    <source>
        <dbReference type="ARBA" id="ARBA00004752"/>
    </source>
</evidence>